<dbReference type="Gene3D" id="1.10.260.40">
    <property type="entry name" value="lambda repressor-like DNA-binding domains"/>
    <property type="match status" value="1"/>
</dbReference>
<dbReference type="SUPFAM" id="SSF47413">
    <property type="entry name" value="lambda repressor-like DNA-binding domains"/>
    <property type="match status" value="1"/>
</dbReference>
<comment type="caution">
    <text evidence="2">The sequence shown here is derived from an EMBL/GenBank/DDBJ whole genome shotgun (WGS) entry which is preliminary data.</text>
</comment>
<protein>
    <submittedName>
        <fullName evidence="2">Helix-turn-helix transcriptional regulator</fullName>
    </submittedName>
</protein>
<dbReference type="EMBL" id="BAAASJ010000120">
    <property type="protein sequence ID" value="GAA2661908.1"/>
    <property type="molecule type" value="Genomic_DNA"/>
</dbReference>
<gene>
    <name evidence="2" type="ORF">GCM10010307_80510</name>
</gene>
<evidence type="ECO:0000259" key="1">
    <source>
        <dbReference type="PROSITE" id="PS50943"/>
    </source>
</evidence>
<dbReference type="InterPro" id="IPR001387">
    <property type="entry name" value="Cro/C1-type_HTH"/>
</dbReference>
<keyword evidence="3" id="KW-1185">Reference proteome</keyword>
<dbReference type="Proteomes" id="UP001500151">
    <property type="component" value="Unassembled WGS sequence"/>
</dbReference>
<dbReference type="Pfam" id="PF13560">
    <property type="entry name" value="HTH_31"/>
    <property type="match status" value="1"/>
</dbReference>
<reference evidence="3" key="1">
    <citation type="journal article" date="2019" name="Int. J. Syst. Evol. Microbiol.">
        <title>The Global Catalogue of Microorganisms (GCM) 10K type strain sequencing project: providing services to taxonomists for standard genome sequencing and annotation.</title>
        <authorList>
            <consortium name="The Broad Institute Genomics Platform"/>
            <consortium name="The Broad Institute Genome Sequencing Center for Infectious Disease"/>
            <person name="Wu L."/>
            <person name="Ma J."/>
        </authorList>
    </citation>
    <scope>NUCLEOTIDE SEQUENCE [LARGE SCALE GENOMIC DNA]</scope>
    <source>
        <strain evidence="3">JCM 4524</strain>
    </source>
</reference>
<dbReference type="Pfam" id="PF19054">
    <property type="entry name" value="DUF5753"/>
    <property type="match status" value="1"/>
</dbReference>
<dbReference type="CDD" id="cd00093">
    <property type="entry name" value="HTH_XRE"/>
    <property type="match status" value="1"/>
</dbReference>
<evidence type="ECO:0000313" key="2">
    <source>
        <dbReference type="EMBL" id="GAA2661908.1"/>
    </source>
</evidence>
<accession>A0ABP6E8W4</accession>
<evidence type="ECO:0000313" key="3">
    <source>
        <dbReference type="Proteomes" id="UP001500151"/>
    </source>
</evidence>
<feature type="domain" description="HTH cro/C1-type" evidence="1">
    <location>
        <begin position="9"/>
        <end position="62"/>
    </location>
</feature>
<dbReference type="PROSITE" id="PS50943">
    <property type="entry name" value="HTH_CROC1"/>
    <property type="match status" value="1"/>
</dbReference>
<name>A0ABP6E8W4_9ACTN</name>
<dbReference type="InterPro" id="IPR010982">
    <property type="entry name" value="Lambda_DNA-bd_dom_sf"/>
</dbReference>
<dbReference type="RefSeq" id="WP_344396414.1">
    <property type="nucleotide sequence ID" value="NZ_BAAASJ010000120.1"/>
</dbReference>
<proteinExistence type="predicted"/>
<sequence>MSTIYGDWLKEQREAAGLTQQQLADSAIMTRSHIAHIEAGRRVPSKEDARRLDRALNTGNVLSSFLPQQDGTIADYFEAARQLEQQATVIREFALSFIPGILQTERYARAVLGTTFPPRSPDERDRHVVTRLERAKILDDPVTPVVWTLLDEAVLRRPVGGQDVMAEQITHIVHLVESERVRAHVLPFGLGVHPLMQSMLSLWWFEDQPPAAYSEAMSIGRVHDSPAVVHRLQAVYDLGLGDALPQNESVALLRAIAKEYGHHD</sequence>
<dbReference type="InterPro" id="IPR043917">
    <property type="entry name" value="DUF5753"/>
</dbReference>
<organism evidence="2 3">
    <name type="scientific">Streptomyces vastus</name>
    <dbReference type="NCBI Taxonomy" id="285451"/>
    <lineage>
        <taxon>Bacteria</taxon>
        <taxon>Bacillati</taxon>
        <taxon>Actinomycetota</taxon>
        <taxon>Actinomycetes</taxon>
        <taxon>Kitasatosporales</taxon>
        <taxon>Streptomycetaceae</taxon>
        <taxon>Streptomyces</taxon>
    </lineage>
</organism>
<dbReference type="SMART" id="SM00530">
    <property type="entry name" value="HTH_XRE"/>
    <property type="match status" value="1"/>
</dbReference>